<dbReference type="Gene3D" id="1.20.1260.10">
    <property type="match status" value="1"/>
</dbReference>
<dbReference type="EMBL" id="JBBLZC010000018">
    <property type="protein sequence ID" value="MEK0084832.1"/>
    <property type="molecule type" value="Genomic_DNA"/>
</dbReference>
<gene>
    <name evidence="3" type="ORF">U1T56_16895</name>
</gene>
<dbReference type="InterPro" id="IPR010287">
    <property type="entry name" value="DUF892_YciF-like"/>
</dbReference>
<feature type="coiled-coil region" evidence="1">
    <location>
        <begin position="41"/>
        <end position="94"/>
    </location>
</feature>
<dbReference type="InterPro" id="IPR047114">
    <property type="entry name" value="YciF"/>
</dbReference>
<evidence type="ECO:0000313" key="4">
    <source>
        <dbReference type="Proteomes" id="UP001375743"/>
    </source>
</evidence>
<comment type="caution">
    <text evidence="3">The sequence shown here is derived from an EMBL/GenBank/DDBJ whole genome shotgun (WGS) entry which is preliminary data.</text>
</comment>
<dbReference type="PANTHER" id="PTHR30565:SF9">
    <property type="entry name" value="PROTEIN YCIF"/>
    <property type="match status" value="1"/>
</dbReference>
<proteinExistence type="predicted"/>
<dbReference type="Proteomes" id="UP001375743">
    <property type="component" value="Unassembled WGS sequence"/>
</dbReference>
<protein>
    <submittedName>
        <fullName evidence="3">Ferritin-like domain-containing protein</fullName>
    </submittedName>
</protein>
<reference evidence="3 4" key="1">
    <citation type="submission" date="2024-01" db="EMBL/GenBank/DDBJ databases">
        <title>Multi-omics insights into the function and evolution of sodium benzoate biodegradation pathways in Benzoatithermus flavus gen. nov., sp. nov. from hot spring.</title>
        <authorList>
            <person name="Hu C.-J."/>
            <person name="Li W.-J."/>
        </authorList>
    </citation>
    <scope>NUCLEOTIDE SEQUENCE [LARGE SCALE GENOMIC DNA]</scope>
    <source>
        <strain evidence="3 4">SYSU G07066</strain>
    </source>
</reference>
<dbReference type="InterPro" id="IPR012347">
    <property type="entry name" value="Ferritin-like"/>
</dbReference>
<organism evidence="3 4">
    <name type="scientific">Benzoatithermus flavus</name>
    <dbReference type="NCBI Taxonomy" id="3108223"/>
    <lineage>
        <taxon>Bacteria</taxon>
        <taxon>Pseudomonadati</taxon>
        <taxon>Pseudomonadota</taxon>
        <taxon>Alphaproteobacteria</taxon>
        <taxon>Geminicoccales</taxon>
        <taxon>Geminicoccaceae</taxon>
        <taxon>Benzoatithermus</taxon>
    </lineage>
</organism>
<dbReference type="PANTHER" id="PTHR30565">
    <property type="entry name" value="PROTEIN YCIF"/>
    <property type="match status" value="1"/>
</dbReference>
<feature type="region of interest" description="Disordered" evidence="2">
    <location>
        <begin position="156"/>
        <end position="184"/>
    </location>
</feature>
<accession>A0ABU8XUF7</accession>
<evidence type="ECO:0000313" key="3">
    <source>
        <dbReference type="EMBL" id="MEK0084832.1"/>
    </source>
</evidence>
<keyword evidence="4" id="KW-1185">Reference proteome</keyword>
<sequence length="184" mass="20536">MPVKTVQDLFVDELRDIYHAEKQILKALPKMAKSAQHPELRQAFEQHLEQTRGQVERLEQVFDQLDVAKRGKRCEAMEGLLEEARSTMEEIEDNSVLDVGMIINAQKVEHYEIAGYGSLVALANQLGLKDAAQLLEQTLSEEKEADRKLNEVALRVANPSAREGRMRDPDQAGGKSGKGAAART</sequence>
<keyword evidence="1" id="KW-0175">Coiled coil</keyword>
<dbReference type="SUPFAM" id="SSF47240">
    <property type="entry name" value="Ferritin-like"/>
    <property type="match status" value="1"/>
</dbReference>
<dbReference type="RefSeq" id="WP_418160684.1">
    <property type="nucleotide sequence ID" value="NZ_JBBLZC010000018.1"/>
</dbReference>
<evidence type="ECO:0000256" key="2">
    <source>
        <dbReference type="SAM" id="MobiDB-lite"/>
    </source>
</evidence>
<dbReference type="Pfam" id="PF05974">
    <property type="entry name" value="DUF892"/>
    <property type="match status" value="1"/>
</dbReference>
<dbReference type="InterPro" id="IPR009078">
    <property type="entry name" value="Ferritin-like_SF"/>
</dbReference>
<name>A0ABU8XUF7_9PROT</name>
<dbReference type="CDD" id="cd07909">
    <property type="entry name" value="YciF"/>
    <property type="match status" value="1"/>
</dbReference>
<evidence type="ECO:0000256" key="1">
    <source>
        <dbReference type="SAM" id="Coils"/>
    </source>
</evidence>